<dbReference type="OrthoDB" id="9758243at2"/>
<dbReference type="Pfam" id="PF18766">
    <property type="entry name" value="SWI2_SNF2"/>
    <property type="match status" value="1"/>
</dbReference>
<keyword evidence="4" id="KW-0540">Nuclease</keyword>
<dbReference type="InterPro" id="IPR004473">
    <property type="entry name" value="Restrct_endonuc_typeI_HsdR"/>
</dbReference>
<evidence type="ECO:0000256" key="7">
    <source>
        <dbReference type="ARBA" id="ARBA00022759"/>
    </source>
</evidence>
<dbReference type="SMART" id="SM00487">
    <property type="entry name" value="DEXDc"/>
    <property type="match status" value="1"/>
</dbReference>
<evidence type="ECO:0000256" key="5">
    <source>
        <dbReference type="ARBA" id="ARBA00022741"/>
    </source>
</evidence>
<evidence type="ECO:0000256" key="9">
    <source>
        <dbReference type="ARBA" id="ARBA00022840"/>
    </source>
</evidence>
<accession>D3LWE6</accession>
<dbReference type="GO" id="GO:0009307">
    <property type="term" value="P:DNA restriction-modification system"/>
    <property type="evidence" value="ECO:0007669"/>
    <property type="project" value="UniProtKB-KW"/>
</dbReference>
<organism evidence="14 15">
    <name type="scientific">Megasphaera lornae</name>
    <dbReference type="NCBI Taxonomy" id="1000568"/>
    <lineage>
        <taxon>Bacteria</taxon>
        <taxon>Bacillati</taxon>
        <taxon>Bacillota</taxon>
        <taxon>Negativicutes</taxon>
        <taxon>Veillonellales</taxon>
        <taxon>Veillonellaceae</taxon>
        <taxon>Megasphaera</taxon>
    </lineage>
</organism>
<comment type="catalytic activity">
    <reaction evidence="1 11">
        <text>Endonucleolytic cleavage of DNA to give random double-stranded fragments with terminal 5'-phosphates, ATP is simultaneously hydrolyzed.</text>
        <dbReference type="EC" id="3.1.21.3"/>
    </reaction>
</comment>
<comment type="similarity">
    <text evidence="2 11">Belongs to the HsdR family.</text>
</comment>
<dbReference type="InterPro" id="IPR055180">
    <property type="entry name" value="HsdR_RecA-like_helicase_dom_2"/>
</dbReference>
<keyword evidence="9 11" id="KW-0067">ATP-binding</keyword>
<dbReference type="GO" id="GO:0009035">
    <property type="term" value="F:type I site-specific deoxyribonuclease activity"/>
    <property type="evidence" value="ECO:0007669"/>
    <property type="project" value="UniProtKB-EC"/>
</dbReference>
<evidence type="ECO:0000256" key="10">
    <source>
        <dbReference type="ARBA" id="ARBA00023125"/>
    </source>
</evidence>
<keyword evidence="8 11" id="KW-0378">Hydrolase</keyword>
<feature type="region of interest" description="Disordered" evidence="12">
    <location>
        <begin position="651"/>
        <end position="676"/>
    </location>
</feature>
<dbReference type="PANTHER" id="PTHR30195:SF16">
    <property type="entry name" value="TYPE I RESTRICTION ENZYME ENDONUCLEASE SUBUNIT"/>
    <property type="match status" value="1"/>
</dbReference>
<dbReference type="AlphaFoldDB" id="D3LWE6"/>
<protein>
    <recommendedName>
        <fullName evidence="11">Type I restriction enzyme endonuclease subunit</fullName>
        <shortName evidence="11">R protein</shortName>
        <ecNumber evidence="11">3.1.21.3</ecNumber>
    </recommendedName>
    <alternativeName>
        <fullName evidence="11">Type-1 restriction enzyme R protein</fullName>
    </alternativeName>
</protein>
<dbReference type="Gene3D" id="3.90.1570.50">
    <property type="match status" value="2"/>
</dbReference>
<evidence type="ECO:0000313" key="14">
    <source>
        <dbReference type="EMBL" id="EFD93613.1"/>
    </source>
</evidence>
<dbReference type="GO" id="GO:0003677">
    <property type="term" value="F:DNA binding"/>
    <property type="evidence" value="ECO:0007669"/>
    <property type="project" value="UniProtKB-KW"/>
</dbReference>
<dbReference type="EC" id="3.1.21.3" evidence="11"/>
<dbReference type="GO" id="GO:0005524">
    <property type="term" value="F:ATP binding"/>
    <property type="evidence" value="ECO:0007669"/>
    <property type="project" value="UniProtKB-KW"/>
</dbReference>
<dbReference type="PROSITE" id="PS51192">
    <property type="entry name" value="HELICASE_ATP_BIND_1"/>
    <property type="match status" value="1"/>
</dbReference>
<dbReference type="eggNOG" id="COG0610">
    <property type="taxonomic scope" value="Bacteria"/>
</dbReference>
<keyword evidence="6 11" id="KW-0680">Restriction system</keyword>
<evidence type="ECO:0000256" key="8">
    <source>
        <dbReference type="ARBA" id="ARBA00022801"/>
    </source>
</evidence>
<keyword evidence="5 11" id="KW-0547">Nucleotide-binding</keyword>
<keyword evidence="7" id="KW-0255">Endonuclease</keyword>
<evidence type="ECO:0000256" key="6">
    <source>
        <dbReference type="ARBA" id="ARBA00022747"/>
    </source>
</evidence>
<comment type="caution">
    <text evidence="14">The sequence shown here is derived from an EMBL/GenBank/DDBJ whole genome shotgun (WGS) entry which is preliminary data.</text>
</comment>
<evidence type="ECO:0000256" key="3">
    <source>
        <dbReference type="ARBA" id="ARBA00011296"/>
    </source>
</evidence>
<sequence>MPFFNIVAETNENTVVTAYEPVKVRADQYQSEAALEKEFIRMLCDQGYEYLSIHSEKDLIQNLRTKLEELNHYQFTDHEWHQFFHSAVANPNEHIVEKTRKIQEDNVQVLRRDDGSSKNITLIDKQNIHNNRLQVINQYKVNAGKAGREGAPGHVVGKEDGACLPDRQASYDNRYDVTVLVNGLPLVHIELKRRGVAIREAFNQIHRYERDSFWAGCGLYEYVQIFVISNGTHTKYYSNSTSFNAIKDAKAAKGKKGKTSNSFEFTSFWADANNRVIQDLIDFTKTFFAKHAILNILTKYCIFTSENMLMVMRPYQITATERIINRIEIANTYKKYGSIEGGGYIWHTTGSGKTLTSFKTARQASYLPFIDKVLFVVDRKDLDYQTMKEYDRFEKGAANSNTSTAVLKKQLENPNARIIITTIQKLATFIKKNPGHEVYQKHVVIIFDECHRSQFGDMHTAIVKNFKKYHLFGFTGTPIFSVNAGRAKNPAFFTTAQTFGDRLHTYTIVDAINDKNVLPFRVDYIKTMEAEEDIDDEPVRDINREQAMMAPERISLVTKYILDHFDRKTYRGDKTYVYNTLMNVGEVASADRGAVEEIKKKQRVSGFNSIFAVASVPMAKLYYEEFKRQMAADPTKKLRIATIFSYGANEEESDLPDGEAGGILDEENSEDTSALDTPSRDFLENAIKDYNDLFHTNYDTSGDKFQNYYKDVSLRMKNKELDLLIVVNMFLTGFDATTLNTLWVDKNLMMHGLIQAFSRTNRILNSIKAFGNIVCFRNLQKRVDRAISLFGDKNAGGIVLLKRFKDYYYGYESVDGKPMPGYADMMEELEEKFPLSEPQIVGEQHQKDFITLFGAILRMRNLLSSFDEFAGKERITERDLQDYLGRYQDLRDEWKRKREQGESTDITDDIVFEVELIKQIEINIDYILMLVKTYHDTHGEDKEVLITINKAIDAGPELRSKKELIKTFIAGINEVDDIMAAWNDYVAGKREEDLENLIKEEKLKPEETRKFLENAFRDGAIKTSGTDIDKLMPPVSRFAGGKRAEKKQGVIGKLKSFFEKYFGIGGAASFTEEPPSLTDTLSSEPAVMVAEEEASYHTK</sequence>
<dbReference type="RefSeq" id="WP_009381429.1">
    <property type="nucleotide sequence ID" value="NZ_ADGP01000023.1"/>
</dbReference>
<comment type="subunit">
    <text evidence="3 11">The type I restriction/modification system is composed of three polypeptides R, M and S.</text>
</comment>
<evidence type="ECO:0000256" key="11">
    <source>
        <dbReference type="RuleBase" id="RU364115"/>
    </source>
</evidence>
<dbReference type="NCBIfam" id="TIGR00348">
    <property type="entry name" value="hsdR"/>
    <property type="match status" value="1"/>
</dbReference>
<gene>
    <name evidence="14" type="primary">hsdR</name>
    <name evidence="14" type="ORF">HMPREF0889_1291</name>
</gene>
<dbReference type="CDD" id="cd18800">
    <property type="entry name" value="SF2_C_EcoR124I-like"/>
    <property type="match status" value="1"/>
</dbReference>
<dbReference type="Proteomes" id="UP000003242">
    <property type="component" value="Unassembled WGS sequence"/>
</dbReference>
<evidence type="ECO:0000256" key="4">
    <source>
        <dbReference type="ARBA" id="ARBA00022722"/>
    </source>
</evidence>
<dbReference type="STRING" id="699218.HMPREF0889_1291"/>
<dbReference type="Pfam" id="PF12008">
    <property type="entry name" value="EcoR124_C"/>
    <property type="match status" value="1"/>
</dbReference>
<evidence type="ECO:0000259" key="13">
    <source>
        <dbReference type="PROSITE" id="PS51192"/>
    </source>
</evidence>
<keyword evidence="10 11" id="KW-0238">DNA-binding</keyword>
<comment type="function">
    <text evidence="11">Subunit R is required for both nuclease and ATPase activities, but not for modification.</text>
</comment>
<reference evidence="15" key="1">
    <citation type="submission" date="2009-12" db="EMBL/GenBank/DDBJ databases">
        <title>Sequence of Clostridiales genomosp. BVAB3 str. UPII9-5.</title>
        <authorList>
            <person name="Madupu R."/>
            <person name="Durkin A.S."/>
            <person name="Torralba M."/>
            <person name="Methe B."/>
            <person name="Sutton G.G."/>
            <person name="Strausberg R.L."/>
            <person name="Nelson K.E."/>
        </authorList>
    </citation>
    <scope>NUCLEOTIDE SEQUENCE [LARGE SCALE GENOMIC DNA]</scope>
    <source>
        <strain evidence="15">28L</strain>
    </source>
</reference>
<dbReference type="PANTHER" id="PTHR30195">
    <property type="entry name" value="TYPE I SITE-SPECIFIC DEOXYRIBONUCLEASE PROTEIN SUBUNIT M AND R"/>
    <property type="match status" value="1"/>
</dbReference>
<dbReference type="EMBL" id="ADGP01000023">
    <property type="protein sequence ID" value="EFD93613.1"/>
    <property type="molecule type" value="Genomic_DNA"/>
</dbReference>
<evidence type="ECO:0000256" key="12">
    <source>
        <dbReference type="SAM" id="MobiDB-lite"/>
    </source>
</evidence>
<feature type="domain" description="Helicase ATP-binding" evidence="13">
    <location>
        <begin position="334"/>
        <end position="496"/>
    </location>
</feature>
<dbReference type="CDD" id="cd22332">
    <property type="entry name" value="HsdR_N"/>
    <property type="match status" value="1"/>
</dbReference>
<dbReference type="InterPro" id="IPR040980">
    <property type="entry name" value="SWI2_SNF2"/>
</dbReference>
<evidence type="ECO:0000256" key="1">
    <source>
        <dbReference type="ARBA" id="ARBA00000851"/>
    </source>
</evidence>
<dbReference type="Pfam" id="PF04313">
    <property type="entry name" value="HSDR_N"/>
    <property type="match status" value="1"/>
</dbReference>
<dbReference type="SUPFAM" id="SSF52540">
    <property type="entry name" value="P-loop containing nucleoside triphosphate hydrolases"/>
    <property type="match status" value="1"/>
</dbReference>
<dbReference type="InterPro" id="IPR022625">
    <property type="entry name" value="TypeI_RM_Rsu_C"/>
</dbReference>
<dbReference type="Pfam" id="PF22679">
    <property type="entry name" value="T1R_D3-like"/>
    <property type="match status" value="1"/>
</dbReference>
<dbReference type="InterPro" id="IPR027417">
    <property type="entry name" value="P-loop_NTPase"/>
</dbReference>
<dbReference type="InterPro" id="IPR007409">
    <property type="entry name" value="Restrct_endonuc_type1_HsdR_N"/>
</dbReference>
<name>D3LWE6_9FIRM</name>
<dbReference type="InterPro" id="IPR014001">
    <property type="entry name" value="Helicase_ATP-bd"/>
</dbReference>
<dbReference type="InterPro" id="IPR051268">
    <property type="entry name" value="Type-I_R_enzyme_R_subunit"/>
</dbReference>
<dbReference type="Gene3D" id="3.40.50.300">
    <property type="entry name" value="P-loop containing nucleotide triphosphate hydrolases"/>
    <property type="match status" value="2"/>
</dbReference>
<evidence type="ECO:0000313" key="15">
    <source>
        <dbReference type="Proteomes" id="UP000003242"/>
    </source>
</evidence>
<evidence type="ECO:0000256" key="2">
    <source>
        <dbReference type="ARBA" id="ARBA00008598"/>
    </source>
</evidence>
<proteinExistence type="inferred from homology"/>
<dbReference type="Gene3D" id="1.20.58.2040">
    <property type="match status" value="1"/>
</dbReference>
<dbReference type="CDD" id="cd18030">
    <property type="entry name" value="DEXHc_RE_I_HsdR"/>
    <property type="match status" value="1"/>
</dbReference>